<dbReference type="OrthoDB" id="298720at2759"/>
<sequence>MSSPLNFELTISDLVIPNYSGPLKCALVLANFSTTVSIPCRPLHLINIKIDPMDKLYLSVFTQSSEVGCLEIPYSTFSNTPLDSKFRLFESSISPEKERGHLKVTGEIRLRIIKLDDVCLRCEGLEKLVRDIKVNMYDIEDKVHSHPAKVHSLSVSLPVKDSVSLMIPGKESFSVSMPNKDSFSESQSARESFAGQSLGKEEKKLGGVKKNPKSKALRAGKINEGSNKLGNTNSATAVSEQDLKKMLEDSYKSRQDLLSSVNETTEQLSNQLKEQGDSLDKALADRSAAMNQLLKLNEDLKKLQQENQQLLQLLEEKDIVLNSLKPKAACSESYESELNHLTAELEKCISENNALEKKLQESLEAFGKSSNNLNKRVQDLTAEKADLLSKLEELIKQNHSLRNENDRLNNLVNELCAKIATLQAELDAAQARESREKHLHQLLMGAEEAKKLMKKELDALGNKYTDQTGKLAKENSRLLQEKGALDNQVLDMQRKLEDKDKEIGRLMRELDKAMGKIASLDQGLRANQGLSIMVENLNQQNSDLESQMRKLSDQIDEYKETIENQDEQIREQTEKISDLESNRLESEERLASFENIIEELKKERGTTVAFDEKGNVYRPNKDDPIDIALSDYVNTRPGGVKIQFDREDHGIYNFGTKKIFVKLEQGKLLIRVGGGFMQVEDFVKLYSPVELERFSNLKKEQAQKIRQSYLGKYADSLAVNKNKNEISPERAIKLLKDQMASGSYTPYYAVQLKSPDRSANRSPVASERISRISN</sequence>
<dbReference type="InterPro" id="IPR003108">
    <property type="entry name" value="GAR_dom"/>
</dbReference>
<evidence type="ECO:0000313" key="8">
    <source>
        <dbReference type="Proteomes" id="UP000187209"/>
    </source>
</evidence>
<feature type="domain" description="GAR" evidence="6">
    <location>
        <begin position="620"/>
        <end position="690"/>
    </location>
</feature>
<evidence type="ECO:0000259" key="6">
    <source>
        <dbReference type="PROSITE" id="PS51460"/>
    </source>
</evidence>
<gene>
    <name evidence="7" type="ORF">SteCoe_18544</name>
</gene>
<keyword evidence="4" id="KW-0175">Coiled coil</keyword>
<dbReference type="Pfam" id="PF02187">
    <property type="entry name" value="GAS2"/>
    <property type="match status" value="1"/>
</dbReference>
<dbReference type="Proteomes" id="UP000187209">
    <property type="component" value="Unassembled WGS sequence"/>
</dbReference>
<feature type="region of interest" description="Disordered" evidence="5">
    <location>
        <begin position="176"/>
        <end position="235"/>
    </location>
</feature>
<dbReference type="PANTHER" id="PTHR47357">
    <property type="entry name" value="COP1-INTERACTIVE PROTEIN 1"/>
    <property type="match status" value="1"/>
</dbReference>
<evidence type="ECO:0000256" key="1">
    <source>
        <dbReference type="ARBA" id="ARBA00004245"/>
    </source>
</evidence>
<comment type="subcellular location">
    <subcellularLocation>
        <location evidence="1">Cytoplasm</location>
        <location evidence="1">Cytoskeleton</location>
    </subcellularLocation>
</comment>
<accession>A0A1R2BWK3</accession>
<evidence type="ECO:0000313" key="7">
    <source>
        <dbReference type="EMBL" id="OMJ81081.1"/>
    </source>
</evidence>
<feature type="region of interest" description="Disordered" evidence="5">
    <location>
        <begin position="259"/>
        <end position="278"/>
    </location>
</feature>
<keyword evidence="2" id="KW-0963">Cytoplasm</keyword>
<reference evidence="7 8" key="1">
    <citation type="submission" date="2016-11" db="EMBL/GenBank/DDBJ databases">
        <title>The macronuclear genome of Stentor coeruleus: a giant cell with tiny introns.</title>
        <authorList>
            <person name="Slabodnick M."/>
            <person name="Ruby J.G."/>
            <person name="Reiff S.B."/>
            <person name="Swart E.C."/>
            <person name="Gosai S."/>
            <person name="Prabakaran S."/>
            <person name="Witkowska E."/>
            <person name="Larue G.E."/>
            <person name="Fisher S."/>
            <person name="Freeman R.M."/>
            <person name="Gunawardena J."/>
            <person name="Chu W."/>
            <person name="Stover N.A."/>
            <person name="Gregory B.D."/>
            <person name="Nowacki M."/>
            <person name="Derisi J."/>
            <person name="Roy S.W."/>
            <person name="Marshall W.F."/>
            <person name="Sood P."/>
        </authorList>
    </citation>
    <scope>NUCLEOTIDE SEQUENCE [LARGE SCALE GENOMIC DNA]</scope>
    <source>
        <strain evidence="7">WM001</strain>
    </source>
</reference>
<comment type="caution">
    <text evidence="7">The sequence shown here is derived from an EMBL/GenBank/DDBJ whole genome shotgun (WGS) entry which is preliminary data.</text>
</comment>
<keyword evidence="3" id="KW-0206">Cytoskeleton</keyword>
<evidence type="ECO:0000256" key="2">
    <source>
        <dbReference type="ARBA" id="ARBA00022490"/>
    </source>
</evidence>
<feature type="compositionally biased region" description="Polar residues" evidence="5">
    <location>
        <begin position="176"/>
        <end position="190"/>
    </location>
</feature>
<dbReference type="EMBL" id="MPUH01000395">
    <property type="protein sequence ID" value="OMJ81081.1"/>
    <property type="molecule type" value="Genomic_DNA"/>
</dbReference>
<dbReference type="GO" id="GO:0005200">
    <property type="term" value="F:structural constituent of cytoskeleton"/>
    <property type="evidence" value="ECO:0007669"/>
    <property type="project" value="TreeGrafter"/>
</dbReference>
<organism evidence="7 8">
    <name type="scientific">Stentor coeruleus</name>
    <dbReference type="NCBI Taxonomy" id="5963"/>
    <lineage>
        <taxon>Eukaryota</taxon>
        <taxon>Sar</taxon>
        <taxon>Alveolata</taxon>
        <taxon>Ciliophora</taxon>
        <taxon>Postciliodesmatophora</taxon>
        <taxon>Heterotrichea</taxon>
        <taxon>Heterotrichida</taxon>
        <taxon>Stentoridae</taxon>
        <taxon>Stentor</taxon>
    </lineage>
</organism>
<feature type="compositionally biased region" description="Polar residues" evidence="5">
    <location>
        <begin position="259"/>
        <end position="273"/>
    </location>
</feature>
<feature type="coiled-coil region" evidence="4">
    <location>
        <begin position="279"/>
        <end position="463"/>
    </location>
</feature>
<protein>
    <recommendedName>
        <fullName evidence="6">GAR domain-containing protein</fullName>
    </recommendedName>
</protein>
<name>A0A1R2BWK3_9CILI</name>
<evidence type="ECO:0000256" key="3">
    <source>
        <dbReference type="ARBA" id="ARBA00023212"/>
    </source>
</evidence>
<dbReference type="GO" id="GO:0008017">
    <property type="term" value="F:microtubule binding"/>
    <property type="evidence" value="ECO:0007669"/>
    <property type="project" value="InterPro"/>
</dbReference>
<feature type="compositionally biased region" description="Polar residues" evidence="5">
    <location>
        <begin position="224"/>
        <end position="235"/>
    </location>
</feature>
<dbReference type="PROSITE" id="PS51460">
    <property type="entry name" value="GAR"/>
    <property type="match status" value="1"/>
</dbReference>
<proteinExistence type="predicted"/>
<dbReference type="InterPro" id="IPR036534">
    <property type="entry name" value="GAR_dom_sf"/>
</dbReference>
<dbReference type="PANTHER" id="PTHR47357:SF1">
    <property type="entry name" value="SPINDLE POLE BODY COMPONENT 110"/>
    <property type="match status" value="1"/>
</dbReference>
<dbReference type="GO" id="GO:0005856">
    <property type="term" value="C:cytoskeleton"/>
    <property type="evidence" value="ECO:0007669"/>
    <property type="project" value="UniProtKB-SubCell"/>
</dbReference>
<feature type="coiled-coil region" evidence="4">
    <location>
        <begin position="489"/>
        <end position="603"/>
    </location>
</feature>
<dbReference type="Gene3D" id="1.10.287.1490">
    <property type="match status" value="1"/>
</dbReference>
<evidence type="ECO:0000256" key="5">
    <source>
        <dbReference type="SAM" id="MobiDB-lite"/>
    </source>
</evidence>
<keyword evidence="8" id="KW-1185">Reference proteome</keyword>
<evidence type="ECO:0000256" key="4">
    <source>
        <dbReference type="SAM" id="Coils"/>
    </source>
</evidence>
<dbReference type="AlphaFoldDB" id="A0A1R2BWK3"/>
<dbReference type="Gene3D" id="3.30.920.20">
    <property type="entry name" value="Gas2-like domain"/>
    <property type="match status" value="1"/>
</dbReference>
<dbReference type="SUPFAM" id="SSF143575">
    <property type="entry name" value="GAS2 domain-like"/>
    <property type="match status" value="1"/>
</dbReference>
<feature type="compositionally biased region" description="Basic residues" evidence="5">
    <location>
        <begin position="206"/>
        <end position="218"/>
    </location>
</feature>